<dbReference type="OrthoDB" id="543156at2759"/>
<evidence type="ECO:0000259" key="1">
    <source>
        <dbReference type="Pfam" id="PF01965"/>
    </source>
</evidence>
<dbReference type="GO" id="GO:0016740">
    <property type="term" value="F:transferase activity"/>
    <property type="evidence" value="ECO:0007669"/>
    <property type="project" value="UniProtKB-KW"/>
</dbReference>
<sequence>MPETLTVAVCICDGVTLSDFVPNVELLATLNQADHPVFGAVMGEVPYRLKFEYLSTTLDPVASHLGAIDVLTVNPTGTYSAALTSGKQFDIIWVPAGPVPEIGGTVNTAPKDELAFLAAQAPKAKYILSVCGGSAYLAFAGLLSGKRATTNKAFYRQIVADTPKDTEWVPKARWVVDGKIWTSSGVTAGNDLALAFIEHLAGPRAAGFIRGAAEVREATQQDDPFAEFHGLV</sequence>
<comment type="caution">
    <text evidence="2">The sequence shown here is derived from an EMBL/GenBank/DDBJ whole genome shotgun (WGS) entry which is preliminary data.</text>
</comment>
<dbReference type="EMBL" id="JACAZI010000028">
    <property type="protein sequence ID" value="KAF7333825.1"/>
    <property type="molecule type" value="Genomic_DNA"/>
</dbReference>
<dbReference type="Pfam" id="PF01965">
    <property type="entry name" value="DJ-1_PfpI"/>
    <property type="match status" value="1"/>
</dbReference>
<gene>
    <name evidence="2" type="ORF">MVEN_02339400</name>
</gene>
<dbReference type="PANTHER" id="PTHR43130:SF15">
    <property type="entry name" value="THIJ_PFPI FAMILY PROTEIN (AFU_ORTHOLOGUE AFUA_5G14240)"/>
    <property type="match status" value="1"/>
</dbReference>
<keyword evidence="2" id="KW-0315">Glutamine amidotransferase</keyword>
<dbReference type="AlphaFoldDB" id="A0A8H6X3K6"/>
<dbReference type="Gene3D" id="3.40.50.880">
    <property type="match status" value="1"/>
</dbReference>
<dbReference type="InterPro" id="IPR029062">
    <property type="entry name" value="Class_I_gatase-like"/>
</dbReference>
<dbReference type="PANTHER" id="PTHR43130">
    <property type="entry name" value="ARAC-FAMILY TRANSCRIPTIONAL REGULATOR"/>
    <property type="match status" value="1"/>
</dbReference>
<feature type="domain" description="DJ-1/PfpI" evidence="1">
    <location>
        <begin position="58"/>
        <end position="198"/>
    </location>
</feature>
<dbReference type="InterPro" id="IPR002818">
    <property type="entry name" value="DJ-1/PfpI"/>
</dbReference>
<organism evidence="2 3">
    <name type="scientific">Mycena venus</name>
    <dbReference type="NCBI Taxonomy" id="2733690"/>
    <lineage>
        <taxon>Eukaryota</taxon>
        <taxon>Fungi</taxon>
        <taxon>Dikarya</taxon>
        <taxon>Basidiomycota</taxon>
        <taxon>Agaricomycotina</taxon>
        <taxon>Agaricomycetes</taxon>
        <taxon>Agaricomycetidae</taxon>
        <taxon>Agaricales</taxon>
        <taxon>Marasmiineae</taxon>
        <taxon>Mycenaceae</taxon>
        <taxon>Mycena</taxon>
    </lineage>
</organism>
<dbReference type="SUPFAM" id="SSF52317">
    <property type="entry name" value="Class I glutamine amidotransferase-like"/>
    <property type="match status" value="1"/>
</dbReference>
<dbReference type="CDD" id="cd03139">
    <property type="entry name" value="GATase1_PfpI_2"/>
    <property type="match status" value="1"/>
</dbReference>
<evidence type="ECO:0000313" key="3">
    <source>
        <dbReference type="Proteomes" id="UP000620124"/>
    </source>
</evidence>
<keyword evidence="3" id="KW-1185">Reference proteome</keyword>
<dbReference type="Proteomes" id="UP000620124">
    <property type="component" value="Unassembled WGS sequence"/>
</dbReference>
<dbReference type="InterPro" id="IPR052158">
    <property type="entry name" value="INH-QAR"/>
</dbReference>
<proteinExistence type="predicted"/>
<reference evidence="2" key="1">
    <citation type="submission" date="2020-05" db="EMBL/GenBank/DDBJ databases">
        <title>Mycena genomes resolve the evolution of fungal bioluminescence.</title>
        <authorList>
            <person name="Tsai I.J."/>
        </authorList>
    </citation>
    <scope>NUCLEOTIDE SEQUENCE</scope>
    <source>
        <strain evidence="2">CCC161011</strain>
    </source>
</reference>
<protein>
    <submittedName>
        <fullName evidence="2">Class I glutamine amidotransferase-like protein</fullName>
    </submittedName>
</protein>
<name>A0A8H6X3K6_9AGAR</name>
<keyword evidence="2" id="KW-0808">Transferase</keyword>
<accession>A0A8H6X3K6</accession>
<evidence type="ECO:0000313" key="2">
    <source>
        <dbReference type="EMBL" id="KAF7333825.1"/>
    </source>
</evidence>